<evidence type="ECO:0000313" key="2">
    <source>
        <dbReference type="EMBL" id="SEH33910.1"/>
    </source>
</evidence>
<dbReference type="PANTHER" id="PTHR43559">
    <property type="entry name" value="HYDROLASE YCAC-RELATED"/>
    <property type="match status" value="1"/>
</dbReference>
<dbReference type="RefSeq" id="WP_089692545.1">
    <property type="nucleotide sequence ID" value="NZ_FNWQ01000002.1"/>
</dbReference>
<evidence type="ECO:0000313" key="3">
    <source>
        <dbReference type="Proteomes" id="UP000198561"/>
    </source>
</evidence>
<dbReference type="AlphaFoldDB" id="A0A1H6HII4"/>
<dbReference type="InterPro" id="IPR000868">
    <property type="entry name" value="Isochorismatase-like_dom"/>
</dbReference>
<dbReference type="SUPFAM" id="SSF52499">
    <property type="entry name" value="Isochorismatase-like hydrolases"/>
    <property type="match status" value="1"/>
</dbReference>
<organism evidence="2 3">
    <name type="scientific">Chryseobacterium culicis</name>
    <dbReference type="NCBI Taxonomy" id="680127"/>
    <lineage>
        <taxon>Bacteria</taxon>
        <taxon>Pseudomonadati</taxon>
        <taxon>Bacteroidota</taxon>
        <taxon>Flavobacteriia</taxon>
        <taxon>Flavobacteriales</taxon>
        <taxon>Weeksellaceae</taxon>
        <taxon>Chryseobacterium group</taxon>
        <taxon>Chryseobacterium</taxon>
    </lineage>
</organism>
<sequence>MNHKRFSTEDSAILLIDHQVGTIKLARNIDHEEIIKNTRALARTAVETNMPLVLTSSQEDHFQGLLLEDLQKIAPEDYLKRIKRPGVVDAWLYQPFKEAVEKTGKKRLIMAGLTNDVCIVYPAMSALEDGYQVQVVVDAGGSPTTLADETALRRMEKAGVILTSTNQVMAELAMDWASEKGGKIQGIMYEEILKKYIES</sequence>
<reference evidence="2 3" key="1">
    <citation type="submission" date="2016-10" db="EMBL/GenBank/DDBJ databases">
        <authorList>
            <person name="de Groot N.N."/>
        </authorList>
    </citation>
    <scope>NUCLEOTIDE SEQUENCE [LARGE SCALE GENOMIC DNA]</scope>
    <source>
        <strain evidence="2 3">DSM 23031</strain>
    </source>
</reference>
<dbReference type="InterPro" id="IPR036380">
    <property type="entry name" value="Isochorismatase-like_sf"/>
</dbReference>
<dbReference type="InterPro" id="IPR053152">
    <property type="entry name" value="Hydrolase_YcaC-like"/>
</dbReference>
<accession>A0A1H6HII4</accession>
<dbReference type="PANTHER" id="PTHR43559:SF3">
    <property type="entry name" value="HYDROLASE YCAC-RELATED"/>
    <property type="match status" value="1"/>
</dbReference>
<dbReference type="Proteomes" id="UP000198561">
    <property type="component" value="Unassembled WGS sequence"/>
</dbReference>
<evidence type="ECO:0000259" key="1">
    <source>
        <dbReference type="Pfam" id="PF00857"/>
    </source>
</evidence>
<dbReference type="Gene3D" id="3.40.50.850">
    <property type="entry name" value="Isochorismatase-like"/>
    <property type="match status" value="1"/>
</dbReference>
<proteinExistence type="predicted"/>
<dbReference type="Pfam" id="PF00857">
    <property type="entry name" value="Isochorismatase"/>
    <property type="match status" value="1"/>
</dbReference>
<dbReference type="EMBL" id="FNWQ01000002">
    <property type="protein sequence ID" value="SEH33910.1"/>
    <property type="molecule type" value="Genomic_DNA"/>
</dbReference>
<dbReference type="STRING" id="680127.SAMN05421593_2505"/>
<feature type="domain" description="Isochorismatase-like" evidence="1">
    <location>
        <begin position="11"/>
        <end position="167"/>
    </location>
</feature>
<protein>
    <submittedName>
        <fullName evidence="2">Nicotinamidase-related amidase</fullName>
    </submittedName>
</protein>
<dbReference type="OrthoDB" id="9789777at2"/>
<name>A0A1H6HII4_CHRCI</name>
<gene>
    <name evidence="2" type="ORF">SAMN05421593_2505</name>
</gene>